<proteinExistence type="predicted"/>
<sequence length="415" mass="45870">MNKNNYNFFPQGRMTESYPILVGVYPASKGLLEIGAFVDSLSGFVKLPPGASVTIEVDVDTKGFPFGAYEFEINYVSITNSVFKVDVNGKNTDMVYSAQVTESLNSKDSKKLKIMLQLTSGKNKVKFYSYAKNFSPDIGNITVNIVPNTFPAIQPTPMPTEPDLIPITPPYPKNPYDNSTSYKDNTLITYDLAVGNLNNGASLDNSTNFVMNIGGMNEGSSTMLVNVDTFNLYTLGIKYLSGDKGRPLKIQINEDKNTMAFILPPTKSWSLNDVEIFKINVLLKKGINEIKFYNQSVDYAPHLGHFTIEPFKNKISSSITLIGSSILNGDFIEGINSNDGNEIVLNIDIQAKGIYDFAIHYVADENKQLKIDINGVNTGITYTFDKTASLNVADEKIKVIQIPLISGKNTIRLYN</sequence>
<dbReference type="Gene3D" id="2.60.120.260">
    <property type="entry name" value="Galactose-binding domain-like"/>
    <property type="match status" value="3"/>
</dbReference>
<dbReference type="AlphaFoldDB" id="A0A6I1MN27"/>
<reference evidence="1 2" key="1">
    <citation type="submission" date="2019-10" db="EMBL/GenBank/DDBJ databases">
        <title>The Genome Sequence of Clostridium tarantellae Isolated from Fish Brain.</title>
        <authorList>
            <person name="Bano L."/>
            <person name="Kiel M."/>
            <person name="Sales G."/>
            <person name="Doxey A.C."/>
            <person name="Mansfield M.J."/>
            <person name="Schiavone M."/>
            <person name="Rossetto O."/>
            <person name="Pirazzini M."/>
            <person name="Dobrindt U."/>
            <person name="Montecucco C."/>
        </authorList>
    </citation>
    <scope>NUCLEOTIDE SEQUENCE [LARGE SCALE GENOMIC DNA]</scope>
    <source>
        <strain evidence="1 2">DSM 3997</strain>
    </source>
</reference>
<organism evidence="1 2">
    <name type="scientific">Clostridium tarantellae</name>
    <dbReference type="NCBI Taxonomy" id="39493"/>
    <lineage>
        <taxon>Bacteria</taxon>
        <taxon>Bacillati</taxon>
        <taxon>Bacillota</taxon>
        <taxon>Clostridia</taxon>
        <taxon>Eubacteriales</taxon>
        <taxon>Clostridiaceae</taxon>
        <taxon>Clostridium</taxon>
    </lineage>
</organism>
<comment type="caution">
    <text evidence="1">The sequence shown here is derived from an EMBL/GenBank/DDBJ whole genome shotgun (WGS) entry which is preliminary data.</text>
</comment>
<name>A0A6I1MN27_9CLOT</name>
<accession>A0A6I1MN27</accession>
<evidence type="ECO:0000313" key="2">
    <source>
        <dbReference type="Proteomes" id="UP000430345"/>
    </source>
</evidence>
<dbReference type="Proteomes" id="UP000430345">
    <property type="component" value="Unassembled WGS sequence"/>
</dbReference>
<keyword evidence="2" id="KW-1185">Reference proteome</keyword>
<dbReference type="OrthoDB" id="1933769at2"/>
<evidence type="ECO:0008006" key="3">
    <source>
        <dbReference type="Google" id="ProtNLM"/>
    </source>
</evidence>
<gene>
    <name evidence="1" type="ORF">GBZ86_14240</name>
</gene>
<protein>
    <recommendedName>
        <fullName evidence="3">CBM6 domain-containing protein</fullName>
    </recommendedName>
</protein>
<dbReference type="RefSeq" id="WP_152891758.1">
    <property type="nucleotide sequence ID" value="NZ_WHJC01000351.1"/>
</dbReference>
<evidence type="ECO:0000313" key="1">
    <source>
        <dbReference type="EMBL" id="MPQ44896.1"/>
    </source>
</evidence>
<dbReference type="EMBL" id="WHJC01000351">
    <property type="protein sequence ID" value="MPQ44896.1"/>
    <property type="molecule type" value="Genomic_DNA"/>
</dbReference>